<feature type="signal peptide" evidence="5">
    <location>
        <begin position="1"/>
        <end position="28"/>
    </location>
</feature>
<dbReference type="AlphaFoldDB" id="A0A844YY06"/>
<dbReference type="RefSeq" id="WP_160771989.1">
    <property type="nucleotide sequence ID" value="NZ_WTYV01000003.1"/>
</dbReference>
<dbReference type="SUPFAM" id="SSF56935">
    <property type="entry name" value="Porins"/>
    <property type="match status" value="1"/>
</dbReference>
<dbReference type="Gene3D" id="2.40.170.20">
    <property type="entry name" value="TonB-dependent receptor, beta-barrel domain"/>
    <property type="match status" value="1"/>
</dbReference>
<dbReference type="EMBL" id="WTYV01000003">
    <property type="protein sequence ID" value="MXO72072.1"/>
    <property type="molecule type" value="Genomic_DNA"/>
</dbReference>
<evidence type="ECO:0000256" key="2">
    <source>
        <dbReference type="ARBA" id="ARBA00023136"/>
    </source>
</evidence>
<gene>
    <name evidence="6" type="ORF">GRI99_10540</name>
</gene>
<feature type="region of interest" description="Disordered" evidence="4">
    <location>
        <begin position="853"/>
        <end position="883"/>
    </location>
</feature>
<proteinExistence type="predicted"/>
<keyword evidence="3" id="KW-0998">Cell outer membrane</keyword>
<dbReference type="InterPro" id="IPR037066">
    <property type="entry name" value="Plug_dom_sf"/>
</dbReference>
<evidence type="ECO:0000256" key="5">
    <source>
        <dbReference type="SAM" id="SignalP"/>
    </source>
</evidence>
<dbReference type="PANTHER" id="PTHR47234">
    <property type="match status" value="1"/>
</dbReference>
<organism evidence="6 7">
    <name type="scientific">Alteraurantiacibacter buctensis</name>
    <dbReference type="NCBI Taxonomy" id="1503981"/>
    <lineage>
        <taxon>Bacteria</taxon>
        <taxon>Pseudomonadati</taxon>
        <taxon>Pseudomonadota</taxon>
        <taxon>Alphaproteobacteria</taxon>
        <taxon>Sphingomonadales</taxon>
        <taxon>Erythrobacteraceae</taxon>
        <taxon>Alteraurantiacibacter</taxon>
    </lineage>
</organism>
<dbReference type="GO" id="GO:0009279">
    <property type="term" value="C:cell outer membrane"/>
    <property type="evidence" value="ECO:0007669"/>
    <property type="project" value="UniProtKB-SubCell"/>
</dbReference>
<protein>
    <recommendedName>
        <fullName evidence="8">TonB-dependent receptor</fullName>
    </recommendedName>
</protein>
<comment type="caution">
    <text evidence="6">The sequence shown here is derived from an EMBL/GenBank/DDBJ whole genome shotgun (WGS) entry which is preliminary data.</text>
</comment>
<dbReference type="Proteomes" id="UP000466966">
    <property type="component" value="Unassembled WGS sequence"/>
</dbReference>
<comment type="subcellular location">
    <subcellularLocation>
        <location evidence="1">Cell outer membrane</location>
    </subcellularLocation>
</comment>
<evidence type="ECO:0008006" key="8">
    <source>
        <dbReference type="Google" id="ProtNLM"/>
    </source>
</evidence>
<evidence type="ECO:0000256" key="3">
    <source>
        <dbReference type="ARBA" id="ARBA00023237"/>
    </source>
</evidence>
<reference evidence="6 7" key="1">
    <citation type="submission" date="2019-12" db="EMBL/GenBank/DDBJ databases">
        <title>Genomic-based taxomic classification of the family Erythrobacteraceae.</title>
        <authorList>
            <person name="Xu L."/>
        </authorList>
    </citation>
    <scope>NUCLEOTIDE SEQUENCE [LARGE SCALE GENOMIC DNA]</scope>
    <source>
        <strain evidence="6 7">M0322</strain>
    </source>
</reference>
<keyword evidence="5" id="KW-0732">Signal</keyword>
<dbReference type="PANTHER" id="PTHR47234:SF3">
    <property type="entry name" value="SECRETIN_TONB SHORT N-TERMINAL DOMAIN-CONTAINING PROTEIN"/>
    <property type="match status" value="1"/>
</dbReference>
<keyword evidence="2" id="KW-0472">Membrane</keyword>
<dbReference type="Gene3D" id="2.170.130.10">
    <property type="entry name" value="TonB-dependent receptor, plug domain"/>
    <property type="match status" value="1"/>
</dbReference>
<feature type="non-terminal residue" evidence="6">
    <location>
        <position position="883"/>
    </location>
</feature>
<evidence type="ECO:0000256" key="1">
    <source>
        <dbReference type="ARBA" id="ARBA00004442"/>
    </source>
</evidence>
<accession>A0A844YY06</accession>
<feature type="chain" id="PRO_5032729352" description="TonB-dependent receptor" evidence="5">
    <location>
        <begin position="29"/>
        <end position="883"/>
    </location>
</feature>
<dbReference type="InterPro" id="IPR036942">
    <property type="entry name" value="Beta-barrel_TonB_sf"/>
</dbReference>
<dbReference type="OrthoDB" id="7224136at2"/>
<evidence type="ECO:0000313" key="6">
    <source>
        <dbReference type="EMBL" id="MXO72072.1"/>
    </source>
</evidence>
<feature type="compositionally biased region" description="Gly residues" evidence="4">
    <location>
        <begin position="859"/>
        <end position="874"/>
    </location>
</feature>
<sequence>MKNSRLSQSASLAALAATLVLAANPALAQDATGQVPPATPQAPAAGDAADEAAAADDDIILVTGARLIGAVEAVQPPILELNEADIAAYGAGSIAELLTALGPQVQSGRGRGGGQPVILVNGVRIANFRELRSYPPEAIEKFEVFPEEVALQYGYSADQRVINVILKRNFASREVEAESEQPWDGGYSAQEVEATYVMINGPSRLNANLSWGNSSVLTEAERGIIQSSPPTYATDPDPAAYRSLVSDSSSLEGTLNWSTRIGTGNSLSLSASYERDDNLRLQGLDSVLLVAPGGASALRTFNVADPLTVDGRTQSYATGAAINLGLGDWQVTGTADLTLGRSYSTTQRRLDTLSLVNAAAAGTLALDADLGTFADAGADEARSRTYTADTQVTARTNPLRLPAGDVSLTLDTEARWNGIRSTDTRNPGVLTDLSRQRVAGGANVAIPLTSRDEEFLGAIGDLTLNLSGGVDELSDFGTLYDWTAGLTWGLTDKLTLNATYVNRDTAPTLSQLGNPELATLNVPVFDLVRNETALVTVITGGNPALLTQNQSDWKLGLQWELPFIDNARFTFDYINNSSTNVASGFPALTPAIEAAFADRITRDASGRLVQIDQRPVNFARQAQDRLQFGLNMSGQIGSASGGQGGAGTGGARATSGPAAGGPAGGFVGAAGEAAPAAPGAGAAFQGNPERFAQLRATFCGADQEALRARLNAVLRAQADGEAPPVGEDGQPITIPPQMLQRMAGDDGLIDETEWAATRNRLCSAEGAQGGAFRADPDRFAQIRVTFCSADPETVRAQLNAAIRAAAAGEAPPVGVDGQLLAVPPAMLQRMAGEDGVIDEAEFARVRGTICTADGQAPAGAGGPPGGKQTQGGPGDHAQRPLRT</sequence>
<evidence type="ECO:0000256" key="4">
    <source>
        <dbReference type="SAM" id="MobiDB-lite"/>
    </source>
</evidence>
<evidence type="ECO:0000313" key="7">
    <source>
        <dbReference type="Proteomes" id="UP000466966"/>
    </source>
</evidence>
<name>A0A844YY06_9SPHN</name>
<keyword evidence="7" id="KW-1185">Reference proteome</keyword>